<dbReference type="Pfam" id="PF00571">
    <property type="entry name" value="CBS"/>
    <property type="match status" value="1"/>
</dbReference>
<sequence length="117" mass="13823">MLNWQTNFWWRNNMAIILNEDVKLSDALDEMIHQKSRLIFVIDYDSKLSGVVSQGDLLKNYRSSGSIKLFMEMNPVYLLEKDRSRALELLKKFHFLELPILSDDFKIIDVVSIWDLV</sequence>
<protein>
    <recommendedName>
        <fullName evidence="2">CBS domain-containing protein</fullName>
    </recommendedName>
</protein>
<evidence type="ECO:0000259" key="2">
    <source>
        <dbReference type="PROSITE" id="PS51371"/>
    </source>
</evidence>
<dbReference type="CDD" id="cd02205">
    <property type="entry name" value="CBS_pair_SF"/>
    <property type="match status" value="1"/>
</dbReference>
<dbReference type="Gene3D" id="3.10.580.10">
    <property type="entry name" value="CBS-domain"/>
    <property type="match status" value="1"/>
</dbReference>
<feature type="domain" description="CBS" evidence="2">
    <location>
        <begin position="11"/>
        <end position="69"/>
    </location>
</feature>
<dbReference type="InterPro" id="IPR000644">
    <property type="entry name" value="CBS_dom"/>
</dbReference>
<proteinExistence type="predicted"/>
<dbReference type="InterPro" id="IPR046342">
    <property type="entry name" value="CBS_dom_sf"/>
</dbReference>
<dbReference type="AlphaFoldDB" id="A0A2A5C9K7"/>
<evidence type="ECO:0000256" key="1">
    <source>
        <dbReference type="PROSITE-ProRule" id="PRU00703"/>
    </source>
</evidence>
<keyword evidence="1" id="KW-0129">CBS domain</keyword>
<evidence type="ECO:0000313" key="3">
    <source>
        <dbReference type="EMBL" id="PCJ40433.1"/>
    </source>
</evidence>
<organism evidence="3 4">
    <name type="scientific">SAR86 cluster bacterium</name>
    <dbReference type="NCBI Taxonomy" id="2030880"/>
    <lineage>
        <taxon>Bacteria</taxon>
        <taxon>Pseudomonadati</taxon>
        <taxon>Pseudomonadota</taxon>
        <taxon>Gammaproteobacteria</taxon>
        <taxon>SAR86 cluster</taxon>
    </lineage>
</organism>
<dbReference type="SUPFAM" id="SSF54631">
    <property type="entry name" value="CBS-domain pair"/>
    <property type="match status" value="1"/>
</dbReference>
<comment type="caution">
    <text evidence="3">The sequence shown here is derived from an EMBL/GenBank/DDBJ whole genome shotgun (WGS) entry which is preliminary data.</text>
</comment>
<accession>A0A2A5C9K7</accession>
<evidence type="ECO:0000313" key="4">
    <source>
        <dbReference type="Proteomes" id="UP000228987"/>
    </source>
</evidence>
<gene>
    <name evidence="3" type="ORF">COA71_11300</name>
</gene>
<name>A0A2A5C9K7_9GAMM</name>
<dbReference type="Proteomes" id="UP000228987">
    <property type="component" value="Unassembled WGS sequence"/>
</dbReference>
<dbReference type="EMBL" id="NVWI01000009">
    <property type="protein sequence ID" value="PCJ40433.1"/>
    <property type="molecule type" value="Genomic_DNA"/>
</dbReference>
<dbReference type="PROSITE" id="PS51371">
    <property type="entry name" value="CBS"/>
    <property type="match status" value="1"/>
</dbReference>
<reference evidence="4" key="1">
    <citation type="submission" date="2017-08" db="EMBL/GenBank/DDBJ databases">
        <title>A dynamic microbial community with high functional redundancy inhabits the cold, oxic subseafloor aquifer.</title>
        <authorList>
            <person name="Tully B.J."/>
            <person name="Wheat C.G."/>
            <person name="Glazer B.T."/>
            <person name="Huber J.A."/>
        </authorList>
    </citation>
    <scope>NUCLEOTIDE SEQUENCE [LARGE SCALE GENOMIC DNA]</scope>
</reference>